<gene>
    <name evidence="1" type="ORF">HPB50_011080</name>
</gene>
<comment type="caution">
    <text evidence="1">The sequence shown here is derived from an EMBL/GenBank/DDBJ whole genome shotgun (WGS) entry which is preliminary data.</text>
</comment>
<accession>A0ACB7RMX4</accession>
<proteinExistence type="predicted"/>
<protein>
    <submittedName>
        <fullName evidence="1">Uncharacterized protein</fullName>
    </submittedName>
</protein>
<name>A0ACB7RMX4_HYAAI</name>
<sequence length="349" mass="36774">MAPAETATALRMAMGPGHKEEDPFPKWLIDLGSHASEADTAILSTRKPRVTGKVRGGTFCLNTEECGAGKCCLRRSKDPRRVCKRFQRIGERCTDDQMMGGYYYGYCPCNKRAVCTVVGHVLKCVKKPPLTPLPKPGTRPGTTPPPEEKESKESEEIPQRPAPPPKNPGLNQTKIEFPEIPEFFKNFGTSGDNGPQFPIEGAGQEGGEQGGEEGEEEGEQVPGHTGDDLPEDITPQKSSTGTQLEEPPEESSENELPKETTPTSAVSGGGGGNAIPPLLPKPGLSRSSGSPVVRQPASAVSAGGAGNDILPPPRPSGNNIFPPSRSRGSPVVTGLPGEGDIPALPPPPV</sequence>
<reference evidence="1" key="1">
    <citation type="submission" date="2020-05" db="EMBL/GenBank/DDBJ databases">
        <title>Large-scale comparative analyses of tick genomes elucidate their genetic diversity and vector capacities.</title>
        <authorList>
            <person name="Jia N."/>
            <person name="Wang J."/>
            <person name="Shi W."/>
            <person name="Du L."/>
            <person name="Sun Y."/>
            <person name="Zhan W."/>
            <person name="Jiang J."/>
            <person name="Wang Q."/>
            <person name="Zhang B."/>
            <person name="Ji P."/>
            <person name="Sakyi L.B."/>
            <person name="Cui X."/>
            <person name="Yuan T."/>
            <person name="Jiang B."/>
            <person name="Yang W."/>
            <person name="Lam T.T.-Y."/>
            <person name="Chang Q."/>
            <person name="Ding S."/>
            <person name="Wang X."/>
            <person name="Zhu J."/>
            <person name="Ruan X."/>
            <person name="Zhao L."/>
            <person name="Wei J."/>
            <person name="Que T."/>
            <person name="Du C."/>
            <person name="Cheng J."/>
            <person name="Dai P."/>
            <person name="Han X."/>
            <person name="Huang E."/>
            <person name="Gao Y."/>
            <person name="Liu J."/>
            <person name="Shao H."/>
            <person name="Ye R."/>
            <person name="Li L."/>
            <person name="Wei W."/>
            <person name="Wang X."/>
            <person name="Wang C."/>
            <person name="Yang T."/>
            <person name="Huo Q."/>
            <person name="Li W."/>
            <person name="Guo W."/>
            <person name="Chen H."/>
            <person name="Zhou L."/>
            <person name="Ni X."/>
            <person name="Tian J."/>
            <person name="Zhou Y."/>
            <person name="Sheng Y."/>
            <person name="Liu T."/>
            <person name="Pan Y."/>
            <person name="Xia L."/>
            <person name="Li J."/>
            <person name="Zhao F."/>
            <person name="Cao W."/>
        </authorList>
    </citation>
    <scope>NUCLEOTIDE SEQUENCE</scope>
    <source>
        <strain evidence="1">Hyas-2018</strain>
    </source>
</reference>
<organism evidence="1 2">
    <name type="scientific">Hyalomma asiaticum</name>
    <name type="common">Tick</name>
    <dbReference type="NCBI Taxonomy" id="266040"/>
    <lineage>
        <taxon>Eukaryota</taxon>
        <taxon>Metazoa</taxon>
        <taxon>Ecdysozoa</taxon>
        <taxon>Arthropoda</taxon>
        <taxon>Chelicerata</taxon>
        <taxon>Arachnida</taxon>
        <taxon>Acari</taxon>
        <taxon>Parasitiformes</taxon>
        <taxon>Ixodida</taxon>
        <taxon>Ixodoidea</taxon>
        <taxon>Ixodidae</taxon>
        <taxon>Hyalomminae</taxon>
        <taxon>Hyalomma</taxon>
    </lineage>
</organism>
<evidence type="ECO:0000313" key="1">
    <source>
        <dbReference type="EMBL" id="KAH6922252.1"/>
    </source>
</evidence>
<dbReference type="Proteomes" id="UP000821845">
    <property type="component" value="Chromosome 9"/>
</dbReference>
<keyword evidence="2" id="KW-1185">Reference proteome</keyword>
<evidence type="ECO:0000313" key="2">
    <source>
        <dbReference type="Proteomes" id="UP000821845"/>
    </source>
</evidence>
<dbReference type="EMBL" id="CM023489">
    <property type="protein sequence ID" value="KAH6922252.1"/>
    <property type="molecule type" value="Genomic_DNA"/>
</dbReference>